<dbReference type="PROSITE" id="PS50943">
    <property type="entry name" value="HTH_CROC1"/>
    <property type="match status" value="1"/>
</dbReference>
<name>A0A9X4KHA3_9BACL</name>
<sequence>MLGDRLKKEREKRGWTKKYAADRLGLKQMSTYANYEYGLRDPDTEMLVKLASLYETSTDYLMGSVDDPQHRDAISELHEDINIKTTEDILKKI</sequence>
<dbReference type="SMART" id="SM00530">
    <property type="entry name" value="HTH_XRE"/>
    <property type="match status" value="1"/>
</dbReference>
<evidence type="ECO:0000259" key="2">
    <source>
        <dbReference type="PROSITE" id="PS50943"/>
    </source>
</evidence>
<dbReference type="SUPFAM" id="SSF47413">
    <property type="entry name" value="lambda repressor-like DNA-binding domains"/>
    <property type="match status" value="1"/>
</dbReference>
<dbReference type="RefSeq" id="WP_277566815.1">
    <property type="nucleotide sequence ID" value="NZ_JAPDHZ010000003.1"/>
</dbReference>
<feature type="domain" description="HTH cro/C1-type" evidence="2">
    <location>
        <begin position="6"/>
        <end position="61"/>
    </location>
</feature>
<protein>
    <submittedName>
        <fullName evidence="3">Helix-turn-helix domain-containing protein</fullName>
    </submittedName>
</protein>
<organism evidence="3 4">
    <name type="scientific">Cohnella ginsengisoli</name>
    <dbReference type="NCBI Taxonomy" id="425004"/>
    <lineage>
        <taxon>Bacteria</taxon>
        <taxon>Bacillati</taxon>
        <taxon>Bacillota</taxon>
        <taxon>Bacilli</taxon>
        <taxon>Bacillales</taxon>
        <taxon>Paenibacillaceae</taxon>
        <taxon>Cohnella</taxon>
    </lineage>
</organism>
<dbReference type="Proteomes" id="UP001153387">
    <property type="component" value="Unassembled WGS sequence"/>
</dbReference>
<proteinExistence type="predicted"/>
<comment type="caution">
    <text evidence="3">The sequence shown here is derived from an EMBL/GenBank/DDBJ whole genome shotgun (WGS) entry which is preliminary data.</text>
</comment>
<dbReference type="Pfam" id="PF01381">
    <property type="entry name" value="HTH_3"/>
    <property type="match status" value="1"/>
</dbReference>
<accession>A0A9X4KHA3</accession>
<dbReference type="PANTHER" id="PTHR46558:SF14">
    <property type="entry name" value="HTH-TYPE TRANSCRIPTIONAL REGULATOR ANSR"/>
    <property type="match status" value="1"/>
</dbReference>
<evidence type="ECO:0000313" key="3">
    <source>
        <dbReference type="EMBL" id="MDG0791965.1"/>
    </source>
</evidence>
<dbReference type="Gene3D" id="1.10.260.40">
    <property type="entry name" value="lambda repressor-like DNA-binding domains"/>
    <property type="match status" value="1"/>
</dbReference>
<gene>
    <name evidence="3" type="ORF">OMP38_14695</name>
</gene>
<dbReference type="AlphaFoldDB" id="A0A9X4KHA3"/>
<dbReference type="GO" id="GO:0003677">
    <property type="term" value="F:DNA binding"/>
    <property type="evidence" value="ECO:0007669"/>
    <property type="project" value="UniProtKB-KW"/>
</dbReference>
<keyword evidence="4" id="KW-1185">Reference proteome</keyword>
<evidence type="ECO:0000313" key="4">
    <source>
        <dbReference type="Proteomes" id="UP001153387"/>
    </source>
</evidence>
<dbReference type="EMBL" id="JAPDHZ010000003">
    <property type="protein sequence ID" value="MDG0791965.1"/>
    <property type="molecule type" value="Genomic_DNA"/>
</dbReference>
<dbReference type="PANTHER" id="PTHR46558">
    <property type="entry name" value="TRACRIPTIONAL REGULATORY PROTEIN-RELATED-RELATED"/>
    <property type="match status" value="1"/>
</dbReference>
<evidence type="ECO:0000256" key="1">
    <source>
        <dbReference type="ARBA" id="ARBA00023125"/>
    </source>
</evidence>
<dbReference type="InterPro" id="IPR001387">
    <property type="entry name" value="Cro/C1-type_HTH"/>
</dbReference>
<reference evidence="3 4" key="1">
    <citation type="submission" date="2022-10" db="EMBL/GenBank/DDBJ databases">
        <title>Comparative genomic analysis of Cohnella hashimotonis sp. nov., isolated from the International Space Station.</title>
        <authorList>
            <person name="Simpson A."/>
            <person name="Venkateswaran K."/>
        </authorList>
    </citation>
    <scope>NUCLEOTIDE SEQUENCE [LARGE SCALE GENOMIC DNA]</scope>
    <source>
        <strain evidence="3 4">DSM 18997</strain>
    </source>
</reference>
<keyword evidence="1" id="KW-0238">DNA-binding</keyword>
<dbReference type="InterPro" id="IPR010982">
    <property type="entry name" value="Lambda_DNA-bd_dom_sf"/>
</dbReference>
<dbReference type="CDD" id="cd00093">
    <property type="entry name" value="HTH_XRE"/>
    <property type="match status" value="1"/>
</dbReference>